<dbReference type="EMBL" id="SGUG01000008">
    <property type="protein sequence ID" value="MDG0862162.1"/>
    <property type="molecule type" value="Genomic_DNA"/>
</dbReference>
<feature type="transmembrane region" description="Helical" evidence="1">
    <location>
        <begin position="234"/>
        <end position="252"/>
    </location>
</feature>
<feature type="transmembrane region" description="Helical" evidence="1">
    <location>
        <begin position="91"/>
        <end position="114"/>
    </location>
</feature>
<organism evidence="2 3">
    <name type="scientific">Pelomonas aquatica</name>
    <dbReference type="NCBI Taxonomy" id="431058"/>
    <lineage>
        <taxon>Bacteria</taxon>
        <taxon>Pseudomonadati</taxon>
        <taxon>Pseudomonadota</taxon>
        <taxon>Betaproteobacteria</taxon>
        <taxon>Burkholderiales</taxon>
        <taxon>Sphaerotilaceae</taxon>
        <taxon>Roseateles</taxon>
    </lineage>
</organism>
<protein>
    <submittedName>
        <fullName evidence="2">Uncharacterized protein</fullName>
    </submittedName>
</protein>
<proteinExistence type="predicted"/>
<comment type="caution">
    <text evidence="2">The sequence shown here is derived from an EMBL/GenBank/DDBJ whole genome shotgun (WGS) entry which is preliminary data.</text>
</comment>
<dbReference type="RefSeq" id="WP_268151733.1">
    <property type="nucleotide sequence ID" value="NZ_JAPPUW010000012.1"/>
</dbReference>
<keyword evidence="3" id="KW-1185">Reference proteome</keyword>
<sequence>MSTDYALPLQSPASPLGQAIDRWIWVFMAAFFVAITLTGFIPDSLMKIEMVRAGARAPFPLVLHAHAVLMGAFLLLLLAQTTLMATGHRDWHKLLGSMAFLLVPAIVVVGFFLVPTIYRQVWGAVQAAPAPAQEQLRHLLSFLENIVLMQLRIGILFPVCVGLALHARRTDAGFHKRMMLLATVLPLPAAIDRIGWLPTTMPGGPLAIEFYTLLAISPMLLWDVIRHRAIHRAYWVWLALFLPFAVATHLLWDRPGWHALVSQVLKP</sequence>
<dbReference type="Proteomes" id="UP001152766">
    <property type="component" value="Unassembled WGS sequence"/>
</dbReference>
<evidence type="ECO:0000313" key="2">
    <source>
        <dbReference type="EMBL" id="MDG0862162.1"/>
    </source>
</evidence>
<keyword evidence="1" id="KW-0472">Membrane</keyword>
<gene>
    <name evidence="2" type="ORF">EXJ73_06705</name>
</gene>
<feature type="transmembrane region" description="Helical" evidence="1">
    <location>
        <begin position="146"/>
        <end position="166"/>
    </location>
</feature>
<name>A0A9X4LEW4_9BURK</name>
<evidence type="ECO:0000256" key="1">
    <source>
        <dbReference type="SAM" id="Phobius"/>
    </source>
</evidence>
<dbReference type="AlphaFoldDB" id="A0A9X4LEW4"/>
<keyword evidence="1" id="KW-1133">Transmembrane helix</keyword>
<accession>A0A9X4LEW4</accession>
<feature type="transmembrane region" description="Helical" evidence="1">
    <location>
        <begin position="61"/>
        <end position="79"/>
    </location>
</feature>
<keyword evidence="1" id="KW-0812">Transmembrane</keyword>
<reference evidence="2" key="1">
    <citation type="submission" date="2019-02" db="EMBL/GenBank/DDBJ databases">
        <title>Draft genome of the type strain Pelomonas aquatica CCUG 52575T.</title>
        <authorList>
            <person name="Gomila M."/>
            <person name="Lalucat J."/>
        </authorList>
    </citation>
    <scope>NUCLEOTIDE SEQUENCE</scope>
    <source>
        <strain evidence="2">CCUG 52575</strain>
    </source>
</reference>
<evidence type="ECO:0000313" key="3">
    <source>
        <dbReference type="Proteomes" id="UP001152766"/>
    </source>
</evidence>
<feature type="transmembrane region" description="Helical" evidence="1">
    <location>
        <begin position="178"/>
        <end position="197"/>
    </location>
</feature>
<feature type="transmembrane region" description="Helical" evidence="1">
    <location>
        <begin position="203"/>
        <end position="222"/>
    </location>
</feature>
<feature type="transmembrane region" description="Helical" evidence="1">
    <location>
        <begin position="23"/>
        <end position="41"/>
    </location>
</feature>